<sequence>MTRRGRLADFWFRSLSRAHRVLLRLSRWHLGAGIVGMPIVELTTTGRRSGRPRAVVLSTPVVDGERIVLVASKGGDDRHPEWYRNLVADPLVELTVDGSRRPMIARTADAAERAELWPRVVAAYRGYEIYQHRTSREIPIVICEPPG</sequence>
<evidence type="ECO:0000256" key="2">
    <source>
        <dbReference type="ARBA" id="ARBA00049106"/>
    </source>
</evidence>
<organism evidence="3 4">
    <name type="scientific">Agromyces albus</name>
    <dbReference type="NCBI Taxonomy" id="205332"/>
    <lineage>
        <taxon>Bacteria</taxon>
        <taxon>Bacillati</taxon>
        <taxon>Actinomycetota</taxon>
        <taxon>Actinomycetes</taxon>
        <taxon>Micrococcales</taxon>
        <taxon>Microbacteriaceae</taxon>
        <taxon>Agromyces</taxon>
    </lineage>
</organism>
<dbReference type="NCBIfam" id="TIGR00026">
    <property type="entry name" value="hi_GC_TIGR00026"/>
    <property type="match status" value="1"/>
</dbReference>
<proteinExistence type="inferred from homology"/>
<dbReference type="PANTHER" id="PTHR39428:SF3">
    <property type="entry name" value="DEAZAFLAVIN-DEPENDENT NITROREDUCTASE"/>
    <property type="match status" value="1"/>
</dbReference>
<dbReference type="InterPro" id="IPR012349">
    <property type="entry name" value="Split_barrel_FMN-bd"/>
</dbReference>
<gene>
    <name evidence="3" type="ORF">ESP51_13490</name>
</gene>
<dbReference type="Pfam" id="PF04075">
    <property type="entry name" value="F420H2_quin_red"/>
    <property type="match status" value="1"/>
</dbReference>
<dbReference type="GO" id="GO:0070967">
    <property type="term" value="F:coenzyme F420 binding"/>
    <property type="evidence" value="ECO:0007669"/>
    <property type="project" value="TreeGrafter"/>
</dbReference>
<comment type="catalytic activity">
    <reaction evidence="2">
        <text>oxidized coenzyme F420-(gamma-L-Glu)(n) + a quinol + H(+) = reduced coenzyme F420-(gamma-L-Glu)(n) + a quinone</text>
        <dbReference type="Rhea" id="RHEA:39663"/>
        <dbReference type="Rhea" id="RHEA-COMP:12939"/>
        <dbReference type="Rhea" id="RHEA-COMP:14378"/>
        <dbReference type="ChEBI" id="CHEBI:15378"/>
        <dbReference type="ChEBI" id="CHEBI:24646"/>
        <dbReference type="ChEBI" id="CHEBI:132124"/>
        <dbReference type="ChEBI" id="CHEBI:133980"/>
        <dbReference type="ChEBI" id="CHEBI:139511"/>
    </reaction>
</comment>
<evidence type="ECO:0000313" key="3">
    <source>
        <dbReference type="EMBL" id="RXZ68626.1"/>
    </source>
</evidence>
<dbReference type="RefSeq" id="WP_129521416.1">
    <property type="nucleotide sequence ID" value="NZ_SDPN01000026.1"/>
</dbReference>
<accession>A0A4V1QX70</accession>
<comment type="similarity">
    <text evidence="1">Belongs to the F420H(2)-dependent quinone reductase family.</text>
</comment>
<dbReference type="AlphaFoldDB" id="A0A4V1QX70"/>
<reference evidence="3 4" key="1">
    <citation type="submission" date="2019-01" db="EMBL/GenBank/DDBJ databases">
        <title>Agromyces.</title>
        <authorList>
            <person name="Li J."/>
        </authorList>
    </citation>
    <scope>NUCLEOTIDE SEQUENCE [LARGE SCALE GENOMIC DNA]</scope>
    <source>
        <strain evidence="3 4">DSM 15934</strain>
    </source>
</reference>
<dbReference type="PANTHER" id="PTHR39428">
    <property type="entry name" value="F420H(2)-DEPENDENT QUINONE REDUCTASE RV1261C"/>
    <property type="match status" value="1"/>
</dbReference>
<dbReference type="GO" id="GO:0005886">
    <property type="term" value="C:plasma membrane"/>
    <property type="evidence" value="ECO:0007669"/>
    <property type="project" value="TreeGrafter"/>
</dbReference>
<keyword evidence="4" id="KW-1185">Reference proteome</keyword>
<comment type="caution">
    <text evidence="3">The sequence shown here is derived from an EMBL/GenBank/DDBJ whole genome shotgun (WGS) entry which is preliminary data.</text>
</comment>
<name>A0A4V1QX70_9MICO</name>
<dbReference type="Proteomes" id="UP000293865">
    <property type="component" value="Unassembled WGS sequence"/>
</dbReference>
<evidence type="ECO:0000313" key="4">
    <source>
        <dbReference type="Proteomes" id="UP000293865"/>
    </source>
</evidence>
<dbReference type="EMBL" id="SDPN01000026">
    <property type="protein sequence ID" value="RXZ68626.1"/>
    <property type="molecule type" value="Genomic_DNA"/>
</dbReference>
<dbReference type="InterPro" id="IPR004378">
    <property type="entry name" value="F420H2_quin_Rdtase"/>
</dbReference>
<dbReference type="GO" id="GO:0016491">
    <property type="term" value="F:oxidoreductase activity"/>
    <property type="evidence" value="ECO:0007669"/>
    <property type="project" value="InterPro"/>
</dbReference>
<dbReference type="OrthoDB" id="8225825at2"/>
<dbReference type="Gene3D" id="2.30.110.10">
    <property type="entry name" value="Electron Transport, Fmn-binding Protein, Chain A"/>
    <property type="match status" value="1"/>
</dbReference>
<protein>
    <submittedName>
        <fullName evidence="3">Nitroreductase family deazaflavin-dependent oxidoreductase</fullName>
    </submittedName>
</protein>
<dbReference type="SUPFAM" id="SSF50475">
    <property type="entry name" value="FMN-binding split barrel"/>
    <property type="match status" value="1"/>
</dbReference>
<evidence type="ECO:0000256" key="1">
    <source>
        <dbReference type="ARBA" id="ARBA00008710"/>
    </source>
</evidence>